<organism evidence="1 2">
    <name type="scientific">Acinetobacter indicus</name>
    <dbReference type="NCBI Taxonomy" id="756892"/>
    <lineage>
        <taxon>Bacteria</taxon>
        <taxon>Pseudomonadati</taxon>
        <taxon>Pseudomonadota</taxon>
        <taxon>Gammaproteobacteria</taxon>
        <taxon>Moraxellales</taxon>
        <taxon>Moraxellaceae</taxon>
        <taxon>Acinetobacter</taxon>
    </lineage>
</organism>
<evidence type="ECO:0000313" key="1">
    <source>
        <dbReference type="EMBL" id="MDV4316271.1"/>
    </source>
</evidence>
<dbReference type="SUPFAM" id="SSF55729">
    <property type="entry name" value="Acyl-CoA N-acyltransferases (Nat)"/>
    <property type="match status" value="1"/>
</dbReference>
<protein>
    <submittedName>
        <fullName evidence="1">GNAT family N-acetyltransferase</fullName>
    </submittedName>
</protein>
<dbReference type="Proteomes" id="UP001284654">
    <property type="component" value="Unassembled WGS sequence"/>
</dbReference>
<dbReference type="KEGG" id="aid:CTZ23_04190"/>
<dbReference type="InterPro" id="IPR016181">
    <property type="entry name" value="Acyl_CoA_acyltransferase"/>
</dbReference>
<reference evidence="1" key="1">
    <citation type="submission" date="2023-10" db="EMBL/GenBank/DDBJ databases">
        <authorList>
            <person name="Sykes E.M.E."/>
            <person name="Khan I.U.H."/>
            <person name="Kumar A."/>
        </authorList>
    </citation>
    <scope>NUCLEOTIDE SEQUENCE</scope>
    <source>
        <strain evidence="1">IK5</strain>
    </source>
</reference>
<dbReference type="CDD" id="cd04301">
    <property type="entry name" value="NAT_SF"/>
    <property type="match status" value="1"/>
</dbReference>
<evidence type="ECO:0000313" key="2">
    <source>
        <dbReference type="Proteomes" id="UP001284654"/>
    </source>
</evidence>
<name>A0A0F3LKF5_9GAMM</name>
<dbReference type="RefSeq" id="WP_045796254.1">
    <property type="nucleotide sequence ID" value="NZ_CAXNYR010000002.1"/>
</dbReference>
<dbReference type="PANTHER" id="PTHR43800">
    <property type="entry name" value="PEPTIDYL-LYSINE N-ACETYLTRANSFERASE YJAB"/>
    <property type="match status" value="1"/>
</dbReference>
<dbReference type="GO" id="GO:0016747">
    <property type="term" value="F:acyltransferase activity, transferring groups other than amino-acyl groups"/>
    <property type="evidence" value="ECO:0007669"/>
    <property type="project" value="InterPro"/>
</dbReference>
<dbReference type="Pfam" id="PF13673">
    <property type="entry name" value="Acetyltransf_10"/>
    <property type="match status" value="1"/>
</dbReference>
<accession>A0A0F3LKF5</accession>
<dbReference type="AlphaFoldDB" id="A0A0F3LKF5"/>
<proteinExistence type="predicted"/>
<sequence length="148" mass="17446">MIRSARIQDVPSLIRVLHDSIRSCSLDHQHREIKIQRLLENKNQENLLLLMHYNNCWVYELQHQVVGFILASDQGEVLMNYVAPDVQQRGIGKLLLNEVLHYYQQRQMKRIVLASTRTALPFYQKYGFQIQPQAIEPVLHIPLVKYLD</sequence>
<comment type="caution">
    <text evidence="1">The sequence shown here is derived from an EMBL/GenBank/DDBJ whole genome shotgun (WGS) entry which is preliminary data.</text>
</comment>
<dbReference type="EMBL" id="JAWJYY010000001">
    <property type="protein sequence ID" value="MDV4316271.1"/>
    <property type="molecule type" value="Genomic_DNA"/>
</dbReference>
<dbReference type="InterPro" id="IPR000182">
    <property type="entry name" value="GNAT_dom"/>
</dbReference>
<dbReference type="Gene3D" id="3.40.630.30">
    <property type="match status" value="1"/>
</dbReference>
<dbReference type="PANTHER" id="PTHR43800:SF1">
    <property type="entry name" value="PEPTIDYL-LYSINE N-ACETYLTRANSFERASE YJAB"/>
    <property type="match status" value="1"/>
</dbReference>
<gene>
    <name evidence="1" type="ORF">MSG88_10955</name>
</gene>
<dbReference type="PROSITE" id="PS51186">
    <property type="entry name" value="GNAT"/>
    <property type="match status" value="1"/>
</dbReference>